<dbReference type="PRINTS" id="PR00038">
    <property type="entry name" value="HTHLUXR"/>
</dbReference>
<dbReference type="InterPro" id="IPR003593">
    <property type="entry name" value="AAA+_ATPase"/>
</dbReference>
<dbReference type="GO" id="GO:0006355">
    <property type="term" value="P:regulation of DNA-templated transcription"/>
    <property type="evidence" value="ECO:0007669"/>
    <property type="project" value="InterPro"/>
</dbReference>
<evidence type="ECO:0000256" key="1">
    <source>
        <dbReference type="ARBA" id="ARBA00023015"/>
    </source>
</evidence>
<dbReference type="PROSITE" id="PS50043">
    <property type="entry name" value="HTH_LUXR_2"/>
    <property type="match status" value="1"/>
</dbReference>
<dbReference type="Proteomes" id="UP000294257">
    <property type="component" value="Unassembled WGS sequence"/>
</dbReference>
<dbReference type="InterPro" id="IPR027417">
    <property type="entry name" value="P-loop_NTPase"/>
</dbReference>
<proteinExistence type="predicted"/>
<dbReference type="SMART" id="SM00421">
    <property type="entry name" value="HTH_LUXR"/>
    <property type="match status" value="1"/>
</dbReference>
<accession>A0A4V2EU70</accession>
<dbReference type="Pfam" id="PF00196">
    <property type="entry name" value="GerE"/>
    <property type="match status" value="1"/>
</dbReference>
<sequence>MILDEHTRTLCERITTDPSAPRRVAVVAPGGLGKTTLLRHLGREFAEAGTRPVWHGSGEQPGDGDVLLIDDAHRLAEDTLTDLVRRARVVIAARPWPQPAALGDLFRIVLRPFDQDQVGAYLARYCPDADRAAVHELTGGVPRLVALVARGADPVELRAEIEALAPDTQTYLLAAQAGAIRHPDLLRALFDTDEAGIGAISEAARSTGLLDSGGALVPVAEAAVSALVPVDRRLAVCRNLVRLQRNRSGPVLDLVRPLLGTDAGGADLAQAYQTAAEEALTADPALSVRLYEAAARAGAGELEIGAHWARASALAGDLTGALRRADRVIGTPDAPGRAEAARVAAVVLGSHGQLDRSAELLRWAGDSTSRAFAALALLGAGRPDEATPLLDERSDGEPPTLLSGAASLVAQGIHESLRSPAATVLATLARASSMVEPLGRTALLPDSPAALGAIVGIHAGEMAMAEALVRDAVAADVGTLRLGIRHSLMSAWIAMTRGDLNAAEPVLVDVLGRDELQPRDWLFAIGLDVGLARRRGDLAALRGIWEQAREAVIRHPVDLFTLLPFGEFVVAAARLDEYDRLAPHLAQAHALLARLGDPPLWSASLRWHRLHAAIIMGQPDEAATHVEALAGFAPHERHLAALHAAARCWLQVLTGTIDSSQVIDAARDLHATGLSWDAARLAGQAAIHTTDRTAMAALLECARQLQGPTAPTPEPSPGPVTAQLSDRERQVAELVVAGMTYKQVGDQLYISAKTVEHHIARIRHRLGAQNRRELLDRLRSMLAG</sequence>
<dbReference type="EMBL" id="SGWQ01000002">
    <property type="protein sequence ID" value="RZS43543.1"/>
    <property type="molecule type" value="Genomic_DNA"/>
</dbReference>
<organism evidence="6 7">
    <name type="scientific">Herbihabitans rhizosphaerae</name>
    <dbReference type="NCBI Taxonomy" id="1872711"/>
    <lineage>
        <taxon>Bacteria</taxon>
        <taxon>Bacillati</taxon>
        <taxon>Actinomycetota</taxon>
        <taxon>Actinomycetes</taxon>
        <taxon>Pseudonocardiales</taxon>
        <taxon>Pseudonocardiaceae</taxon>
        <taxon>Herbihabitans</taxon>
    </lineage>
</organism>
<dbReference type="AlphaFoldDB" id="A0A4V2EU70"/>
<dbReference type="SMART" id="SM00382">
    <property type="entry name" value="AAA"/>
    <property type="match status" value="1"/>
</dbReference>
<dbReference type="InterPro" id="IPR000792">
    <property type="entry name" value="Tscrpt_reg_LuxR_C"/>
</dbReference>
<dbReference type="OrthoDB" id="4811808at2"/>
<dbReference type="SUPFAM" id="SSF52540">
    <property type="entry name" value="P-loop containing nucleoside triphosphate hydrolases"/>
    <property type="match status" value="1"/>
</dbReference>
<protein>
    <submittedName>
        <fullName evidence="6">Regulatory LuxR family protein</fullName>
    </submittedName>
</protein>
<evidence type="ECO:0000256" key="3">
    <source>
        <dbReference type="ARBA" id="ARBA00023163"/>
    </source>
</evidence>
<feature type="region of interest" description="Disordered" evidence="4">
    <location>
        <begin position="706"/>
        <end position="725"/>
    </location>
</feature>
<keyword evidence="7" id="KW-1185">Reference proteome</keyword>
<dbReference type="RefSeq" id="WP_130343370.1">
    <property type="nucleotide sequence ID" value="NZ_SGWQ01000002.1"/>
</dbReference>
<dbReference type="CDD" id="cd06170">
    <property type="entry name" value="LuxR_C_like"/>
    <property type="match status" value="1"/>
</dbReference>
<dbReference type="InterPro" id="IPR036388">
    <property type="entry name" value="WH-like_DNA-bd_sf"/>
</dbReference>
<dbReference type="SUPFAM" id="SSF46894">
    <property type="entry name" value="C-terminal effector domain of the bipartite response regulators"/>
    <property type="match status" value="1"/>
</dbReference>
<dbReference type="PANTHER" id="PTHR44688">
    <property type="entry name" value="DNA-BINDING TRANSCRIPTIONAL ACTIVATOR DEVR_DOSR"/>
    <property type="match status" value="1"/>
</dbReference>
<keyword evidence="2" id="KW-0238">DNA-binding</keyword>
<comment type="caution">
    <text evidence="6">The sequence shown here is derived from an EMBL/GenBank/DDBJ whole genome shotgun (WGS) entry which is preliminary data.</text>
</comment>
<evidence type="ECO:0000259" key="5">
    <source>
        <dbReference type="PROSITE" id="PS50043"/>
    </source>
</evidence>
<evidence type="ECO:0000256" key="2">
    <source>
        <dbReference type="ARBA" id="ARBA00023125"/>
    </source>
</evidence>
<feature type="domain" description="HTH luxR-type" evidence="5">
    <location>
        <begin position="717"/>
        <end position="782"/>
    </location>
</feature>
<dbReference type="InterPro" id="IPR016032">
    <property type="entry name" value="Sig_transdc_resp-reg_C-effctor"/>
</dbReference>
<dbReference type="PANTHER" id="PTHR44688:SF16">
    <property type="entry name" value="DNA-BINDING TRANSCRIPTIONAL ACTIVATOR DEVR_DOSR"/>
    <property type="match status" value="1"/>
</dbReference>
<gene>
    <name evidence="6" type="ORF">EV193_102523</name>
</gene>
<evidence type="ECO:0000313" key="6">
    <source>
        <dbReference type="EMBL" id="RZS43543.1"/>
    </source>
</evidence>
<keyword evidence="3" id="KW-0804">Transcription</keyword>
<dbReference type="PROSITE" id="PS00622">
    <property type="entry name" value="HTH_LUXR_1"/>
    <property type="match status" value="1"/>
</dbReference>
<dbReference type="Gene3D" id="1.10.10.10">
    <property type="entry name" value="Winged helix-like DNA-binding domain superfamily/Winged helix DNA-binding domain"/>
    <property type="match status" value="1"/>
</dbReference>
<dbReference type="GO" id="GO:0003677">
    <property type="term" value="F:DNA binding"/>
    <property type="evidence" value="ECO:0007669"/>
    <property type="project" value="UniProtKB-KW"/>
</dbReference>
<reference evidence="6 7" key="1">
    <citation type="submission" date="2019-02" db="EMBL/GenBank/DDBJ databases">
        <title>Genomic Encyclopedia of Type Strains, Phase IV (KMG-IV): sequencing the most valuable type-strain genomes for metagenomic binning, comparative biology and taxonomic classification.</title>
        <authorList>
            <person name="Goeker M."/>
        </authorList>
    </citation>
    <scope>NUCLEOTIDE SEQUENCE [LARGE SCALE GENOMIC DNA]</scope>
    <source>
        <strain evidence="6 7">DSM 101727</strain>
    </source>
</reference>
<keyword evidence="1" id="KW-0805">Transcription regulation</keyword>
<name>A0A4V2EU70_9PSEU</name>
<evidence type="ECO:0000256" key="4">
    <source>
        <dbReference type="SAM" id="MobiDB-lite"/>
    </source>
</evidence>
<evidence type="ECO:0000313" key="7">
    <source>
        <dbReference type="Proteomes" id="UP000294257"/>
    </source>
</evidence>